<evidence type="ECO:0000256" key="1">
    <source>
        <dbReference type="PROSITE-ProRule" id="PRU00042"/>
    </source>
</evidence>
<sequence length="782" mass="88257">MASTSEYKCQWCTKKFQLMISLKQHIQCKHPDKSTSTLSVPPTIINLSKTSNHPQPSNHSTILSPEPDLKIASHEDTSVVETSQLIEIEEIKIFKNTTQLDPSKSYMYQDELLTSLGYRYHTLMRVMQCSICSSGIYPENVDSHYQSHDITISDLNSVKTALAKFTLDSPQVVNGRLPKSTGPPVEGLKTLEGFKCALCDHAAPAFKSVTNRFSKDHPHSHLATKDKANPATLQNFWNHKNRAFFAVNPSAAPLSSTLTPFDVYLQKNPVQLTTTYTLPEDEVRNFHPLIGKTGWHDHLRPYMGSSHDIEALVDIAVFPKKDEALLNRIHPYVIAYVTTVGKMGKDACLKIMKMLHQYPLVHGENHPWRVFPEDSDTLTRYAGELTRFLAGIYRSLTSESPYKFPLSESQLQDFDKFIELLKKSESSDNMIPVLHKVVYSLIGKPAPGSDQNQWKCVMACWLAVSSLKKDGRFQDAGDYTQVLAKWTYLQRCFHFYEATLHVTEHDNGLIGAIIHQCSSYMTEESFSPYITIRDHQHLASSISFNEAMDPTVVWNPDMSLLDCLGFTLSIAGFRGGIQEMLASLRRRIEALCGSIPTNVSKDLTEDFSDRSIGLSWMHPTNFTGGAPLPLLKHLLEIAENCPAEVDSFGILHWNPANVAYYRRLFDQINLELSILCFILPAPSPRGTEFMDTRIRNDQISRNVYKSFGTWFIYRVVKMTNIMGSLAWIPTLLPSVLSELLDRYLLLIRPVEIIFTEILSGPASRALYEHIWAAGLPSGFLGI</sequence>
<dbReference type="AlphaFoldDB" id="A0AAD5URT6"/>
<dbReference type="InterPro" id="IPR022698">
    <property type="entry name" value="OrsD"/>
</dbReference>
<accession>A0AAD5URT6</accession>
<feature type="compositionally biased region" description="Polar residues" evidence="2">
    <location>
        <begin position="34"/>
        <end position="63"/>
    </location>
</feature>
<feature type="domain" description="C2H2-type" evidence="3">
    <location>
        <begin position="7"/>
        <end position="35"/>
    </location>
</feature>
<comment type="caution">
    <text evidence="4">The sequence shown here is derived from an EMBL/GenBank/DDBJ whole genome shotgun (WGS) entry which is preliminary data.</text>
</comment>
<evidence type="ECO:0000256" key="2">
    <source>
        <dbReference type="SAM" id="MobiDB-lite"/>
    </source>
</evidence>
<dbReference type="Pfam" id="PF12013">
    <property type="entry name" value="OrsD"/>
    <property type="match status" value="1"/>
</dbReference>
<dbReference type="Proteomes" id="UP001212997">
    <property type="component" value="Unassembled WGS sequence"/>
</dbReference>
<dbReference type="SMART" id="SM00355">
    <property type="entry name" value="ZnF_C2H2"/>
    <property type="match status" value="2"/>
</dbReference>
<reference evidence="4" key="1">
    <citation type="submission" date="2022-07" db="EMBL/GenBank/DDBJ databases">
        <title>Genome Sequence of Physisporinus lineatus.</title>
        <authorList>
            <person name="Buettner E."/>
        </authorList>
    </citation>
    <scope>NUCLEOTIDE SEQUENCE</scope>
    <source>
        <strain evidence="4">VT162</strain>
    </source>
</reference>
<evidence type="ECO:0000313" key="4">
    <source>
        <dbReference type="EMBL" id="KAJ3476007.1"/>
    </source>
</evidence>
<feature type="region of interest" description="Disordered" evidence="2">
    <location>
        <begin position="31"/>
        <end position="65"/>
    </location>
</feature>
<evidence type="ECO:0000259" key="3">
    <source>
        <dbReference type="PROSITE" id="PS50157"/>
    </source>
</evidence>
<proteinExistence type="predicted"/>
<keyword evidence="1" id="KW-0479">Metal-binding</keyword>
<dbReference type="EMBL" id="JANAWD010000766">
    <property type="protein sequence ID" value="KAJ3476007.1"/>
    <property type="molecule type" value="Genomic_DNA"/>
</dbReference>
<organism evidence="4 5">
    <name type="scientific">Meripilus lineatus</name>
    <dbReference type="NCBI Taxonomy" id="2056292"/>
    <lineage>
        <taxon>Eukaryota</taxon>
        <taxon>Fungi</taxon>
        <taxon>Dikarya</taxon>
        <taxon>Basidiomycota</taxon>
        <taxon>Agaricomycotina</taxon>
        <taxon>Agaricomycetes</taxon>
        <taxon>Polyporales</taxon>
        <taxon>Meripilaceae</taxon>
        <taxon>Meripilus</taxon>
    </lineage>
</organism>
<dbReference type="PROSITE" id="PS50157">
    <property type="entry name" value="ZINC_FINGER_C2H2_2"/>
    <property type="match status" value="1"/>
</dbReference>
<keyword evidence="1" id="KW-0863">Zinc-finger</keyword>
<dbReference type="InterPro" id="IPR013087">
    <property type="entry name" value="Znf_C2H2_type"/>
</dbReference>
<keyword evidence="1" id="KW-0862">Zinc</keyword>
<dbReference type="PROSITE" id="PS00028">
    <property type="entry name" value="ZINC_FINGER_C2H2_1"/>
    <property type="match status" value="1"/>
</dbReference>
<dbReference type="GO" id="GO:0008270">
    <property type="term" value="F:zinc ion binding"/>
    <property type="evidence" value="ECO:0007669"/>
    <property type="project" value="UniProtKB-KW"/>
</dbReference>
<gene>
    <name evidence="4" type="ORF">NLI96_g11455</name>
</gene>
<keyword evidence="5" id="KW-1185">Reference proteome</keyword>
<name>A0AAD5URT6_9APHY</name>
<evidence type="ECO:0000313" key="5">
    <source>
        <dbReference type="Proteomes" id="UP001212997"/>
    </source>
</evidence>
<protein>
    <recommendedName>
        <fullName evidence="3">C2H2-type domain-containing protein</fullName>
    </recommendedName>
</protein>